<gene>
    <name evidence="2" type="ORF">ACFR99_12070</name>
</gene>
<accession>A0ABD6BGS8</accession>
<sequence>MAIADASRITTIVPAAIAPAFVRIYEVVLGLCFLRNRLSAATLLFVPHHLVTFLTVAVVPSLAFASPIPFAYDTFGAFVLKNVVFVGAFLLLLAHHGYASSEAAVSRKATGE</sequence>
<dbReference type="Proteomes" id="UP001597076">
    <property type="component" value="Unassembled WGS sequence"/>
</dbReference>
<keyword evidence="1" id="KW-0812">Transmembrane</keyword>
<dbReference type="EMBL" id="JBHUDI010000006">
    <property type="protein sequence ID" value="MFD1564284.1"/>
    <property type="molecule type" value="Genomic_DNA"/>
</dbReference>
<keyword evidence="3" id="KW-1185">Reference proteome</keyword>
<dbReference type="AlphaFoldDB" id="A0ABD6BGS8"/>
<evidence type="ECO:0000313" key="2">
    <source>
        <dbReference type="EMBL" id="MFD1564284.1"/>
    </source>
</evidence>
<organism evidence="2 3">
    <name type="scientific">Haloarchaeobius amylolyticus</name>
    <dbReference type="NCBI Taxonomy" id="1198296"/>
    <lineage>
        <taxon>Archaea</taxon>
        <taxon>Methanobacteriati</taxon>
        <taxon>Methanobacteriota</taxon>
        <taxon>Stenosarchaea group</taxon>
        <taxon>Halobacteria</taxon>
        <taxon>Halobacteriales</taxon>
        <taxon>Halorubellaceae</taxon>
        <taxon>Haloarchaeobius</taxon>
    </lineage>
</organism>
<feature type="transmembrane region" description="Helical" evidence="1">
    <location>
        <begin position="12"/>
        <end position="34"/>
    </location>
</feature>
<keyword evidence="1" id="KW-1133">Transmembrane helix</keyword>
<protein>
    <submittedName>
        <fullName evidence="2">Uncharacterized protein</fullName>
    </submittedName>
</protein>
<reference evidence="2 3" key="1">
    <citation type="journal article" date="2019" name="Int. J. Syst. Evol. Microbiol.">
        <title>The Global Catalogue of Microorganisms (GCM) 10K type strain sequencing project: providing services to taxonomists for standard genome sequencing and annotation.</title>
        <authorList>
            <consortium name="The Broad Institute Genomics Platform"/>
            <consortium name="The Broad Institute Genome Sequencing Center for Infectious Disease"/>
            <person name="Wu L."/>
            <person name="Ma J."/>
        </authorList>
    </citation>
    <scope>NUCLEOTIDE SEQUENCE [LARGE SCALE GENOMIC DNA]</scope>
    <source>
        <strain evidence="2 3">CGMCC 1.12230</strain>
    </source>
</reference>
<keyword evidence="1" id="KW-0472">Membrane</keyword>
<proteinExistence type="predicted"/>
<name>A0ABD6BGS8_9EURY</name>
<feature type="transmembrane region" description="Helical" evidence="1">
    <location>
        <begin position="75"/>
        <end position="94"/>
    </location>
</feature>
<evidence type="ECO:0000256" key="1">
    <source>
        <dbReference type="SAM" id="Phobius"/>
    </source>
</evidence>
<dbReference type="RefSeq" id="WP_390287684.1">
    <property type="nucleotide sequence ID" value="NZ_JBHUDI010000006.1"/>
</dbReference>
<comment type="caution">
    <text evidence="2">The sequence shown here is derived from an EMBL/GenBank/DDBJ whole genome shotgun (WGS) entry which is preliminary data.</text>
</comment>
<feature type="transmembrane region" description="Helical" evidence="1">
    <location>
        <begin position="41"/>
        <end position="63"/>
    </location>
</feature>
<evidence type="ECO:0000313" key="3">
    <source>
        <dbReference type="Proteomes" id="UP001597076"/>
    </source>
</evidence>